<evidence type="ECO:0000256" key="1">
    <source>
        <dbReference type="ARBA" id="ARBA00004613"/>
    </source>
</evidence>
<dbReference type="InterPro" id="IPR005018">
    <property type="entry name" value="DOMON_domain"/>
</dbReference>
<dbReference type="PROSITE" id="PS50292">
    <property type="entry name" value="PEROXIDASE_3"/>
    <property type="match status" value="1"/>
</dbReference>
<feature type="region of interest" description="Disordered" evidence="9">
    <location>
        <begin position="1287"/>
        <end position="1333"/>
    </location>
</feature>
<dbReference type="InterPro" id="IPR036400">
    <property type="entry name" value="Cyt_B5-like_heme/steroid_sf"/>
</dbReference>
<evidence type="ECO:0000256" key="2">
    <source>
        <dbReference type="ARBA" id="ARBA00022525"/>
    </source>
</evidence>
<evidence type="ECO:0000313" key="13">
    <source>
        <dbReference type="EMBL" id="KAG5175833.1"/>
    </source>
</evidence>
<dbReference type="InterPro" id="IPR008333">
    <property type="entry name" value="Cbr1-like_FAD-bd_dom"/>
</dbReference>
<dbReference type="Pfam" id="PF00173">
    <property type="entry name" value="Cyt-b5"/>
    <property type="match status" value="1"/>
</dbReference>
<dbReference type="InterPro" id="IPR037120">
    <property type="entry name" value="Haem_peroxidase_sf_animal"/>
</dbReference>
<keyword evidence="4 8" id="KW-0479">Metal-binding</keyword>
<protein>
    <recommendedName>
        <fullName evidence="15">Cytochrome b5 heme-binding domain-containing protein</fullName>
    </recommendedName>
</protein>
<dbReference type="PRINTS" id="PR00406">
    <property type="entry name" value="CYTB5RDTASE"/>
</dbReference>
<accession>A0A835YSP9</accession>
<dbReference type="GO" id="GO:0020037">
    <property type="term" value="F:heme binding"/>
    <property type="evidence" value="ECO:0007669"/>
    <property type="project" value="InterPro"/>
</dbReference>
<proteinExistence type="predicted"/>
<dbReference type="Gene3D" id="1.20.120.1770">
    <property type="match status" value="1"/>
</dbReference>
<dbReference type="Gene3D" id="3.40.50.80">
    <property type="entry name" value="Nucleotide-binding domain of ferredoxin-NADP reductase (FNR) module"/>
    <property type="match status" value="1"/>
</dbReference>
<keyword evidence="5" id="KW-0560">Oxidoreductase</keyword>
<evidence type="ECO:0000256" key="9">
    <source>
        <dbReference type="SAM" id="MobiDB-lite"/>
    </source>
</evidence>
<evidence type="ECO:0000256" key="5">
    <source>
        <dbReference type="ARBA" id="ARBA00023002"/>
    </source>
</evidence>
<keyword evidence="2" id="KW-0964">Secreted</keyword>
<comment type="caution">
    <text evidence="13">The sequence shown here is derived from an EMBL/GenBank/DDBJ whole genome shotgun (WGS) entry which is preliminary data.</text>
</comment>
<reference evidence="13" key="1">
    <citation type="submission" date="2021-02" db="EMBL/GenBank/DDBJ databases">
        <title>First Annotated Genome of the Yellow-green Alga Tribonema minus.</title>
        <authorList>
            <person name="Mahan K.M."/>
        </authorList>
    </citation>
    <scope>NUCLEOTIDE SEQUENCE</scope>
    <source>
        <strain evidence="13">UTEX B ZZ1240</strain>
    </source>
</reference>
<dbReference type="Pfam" id="PF03351">
    <property type="entry name" value="DOMON"/>
    <property type="match status" value="1"/>
</dbReference>
<feature type="domain" description="DOMON" evidence="12">
    <location>
        <begin position="498"/>
        <end position="623"/>
    </location>
</feature>
<feature type="compositionally biased region" description="Basic residues" evidence="9">
    <location>
        <begin position="1103"/>
        <end position="1117"/>
    </location>
</feature>
<dbReference type="PANTHER" id="PTHR11475">
    <property type="entry name" value="OXIDASE/PEROXIDASE"/>
    <property type="match status" value="1"/>
</dbReference>
<dbReference type="SUPFAM" id="SSF52343">
    <property type="entry name" value="Ferredoxin reductase-like, C-terminal NADP-linked domain"/>
    <property type="match status" value="1"/>
</dbReference>
<feature type="transmembrane region" description="Helical" evidence="10">
    <location>
        <begin position="685"/>
        <end position="704"/>
    </location>
</feature>
<evidence type="ECO:0008006" key="15">
    <source>
        <dbReference type="Google" id="ProtNLM"/>
    </source>
</evidence>
<keyword evidence="7" id="KW-0325">Glycoprotein</keyword>
<dbReference type="InterPro" id="IPR045266">
    <property type="entry name" value="DOH_DOMON"/>
</dbReference>
<keyword evidence="10" id="KW-1133">Transmembrane helix</keyword>
<keyword evidence="10" id="KW-0472">Membrane</keyword>
<dbReference type="InterPro" id="IPR010255">
    <property type="entry name" value="Haem_peroxidase_sf"/>
</dbReference>
<feature type="compositionally biased region" description="Low complexity" evidence="9">
    <location>
        <begin position="1287"/>
        <end position="1299"/>
    </location>
</feature>
<dbReference type="GO" id="GO:0005576">
    <property type="term" value="C:extracellular region"/>
    <property type="evidence" value="ECO:0007669"/>
    <property type="project" value="UniProtKB-SubCell"/>
</dbReference>
<organism evidence="13 14">
    <name type="scientific">Tribonema minus</name>
    <dbReference type="NCBI Taxonomy" id="303371"/>
    <lineage>
        <taxon>Eukaryota</taxon>
        <taxon>Sar</taxon>
        <taxon>Stramenopiles</taxon>
        <taxon>Ochrophyta</taxon>
        <taxon>PX clade</taxon>
        <taxon>Xanthophyceae</taxon>
        <taxon>Tribonematales</taxon>
        <taxon>Tribonemataceae</taxon>
        <taxon>Tribonema</taxon>
    </lineage>
</organism>
<feature type="binding site" description="axial binding residue" evidence="8">
    <location>
        <position position="222"/>
    </location>
    <ligand>
        <name>heme b</name>
        <dbReference type="ChEBI" id="CHEBI:60344"/>
    </ligand>
    <ligandPart>
        <name>Fe</name>
        <dbReference type="ChEBI" id="CHEBI:18248"/>
    </ligandPart>
</feature>
<evidence type="ECO:0000313" key="14">
    <source>
        <dbReference type="Proteomes" id="UP000664859"/>
    </source>
</evidence>
<dbReference type="OrthoDB" id="823504at2759"/>
<feature type="transmembrane region" description="Helical" evidence="10">
    <location>
        <begin position="738"/>
        <end position="758"/>
    </location>
</feature>
<feature type="transmembrane region" description="Helical" evidence="10">
    <location>
        <begin position="791"/>
        <end position="813"/>
    </location>
</feature>
<dbReference type="SUPFAM" id="SSF55856">
    <property type="entry name" value="Cytochrome b5-like heme/steroid binding domain"/>
    <property type="match status" value="1"/>
</dbReference>
<dbReference type="CDD" id="cd08760">
    <property type="entry name" value="Cyt_b561_FRRS1_like"/>
    <property type="match status" value="1"/>
</dbReference>
<dbReference type="InterPro" id="IPR019791">
    <property type="entry name" value="Haem_peroxidase_animal"/>
</dbReference>
<dbReference type="PROSITE" id="PS00191">
    <property type="entry name" value="CYTOCHROME_B5_1"/>
    <property type="match status" value="1"/>
</dbReference>
<dbReference type="Gene3D" id="3.10.120.10">
    <property type="entry name" value="Cytochrome b5-like heme/steroid binding domain"/>
    <property type="match status" value="1"/>
</dbReference>
<dbReference type="GO" id="GO:0006979">
    <property type="term" value="P:response to oxidative stress"/>
    <property type="evidence" value="ECO:0007669"/>
    <property type="project" value="InterPro"/>
</dbReference>
<evidence type="ECO:0000256" key="6">
    <source>
        <dbReference type="ARBA" id="ARBA00023004"/>
    </source>
</evidence>
<dbReference type="InterPro" id="IPR039261">
    <property type="entry name" value="FNR_nucleotide-bd"/>
</dbReference>
<dbReference type="SUPFAM" id="SSF48113">
    <property type="entry name" value="Heme-dependent peroxidases"/>
    <property type="match status" value="1"/>
</dbReference>
<dbReference type="EMBL" id="JAFCMP010000545">
    <property type="protein sequence ID" value="KAG5175833.1"/>
    <property type="molecule type" value="Genomic_DNA"/>
</dbReference>
<dbReference type="PROSITE" id="PS50255">
    <property type="entry name" value="CYTOCHROME_B5_2"/>
    <property type="match status" value="1"/>
</dbReference>
<dbReference type="PROSITE" id="PS50836">
    <property type="entry name" value="DOMON"/>
    <property type="match status" value="1"/>
</dbReference>
<dbReference type="PANTHER" id="PTHR11475:SF4">
    <property type="entry name" value="CHORION PEROXIDASE"/>
    <property type="match status" value="1"/>
</dbReference>
<keyword evidence="14" id="KW-1185">Reference proteome</keyword>
<evidence type="ECO:0000256" key="3">
    <source>
        <dbReference type="ARBA" id="ARBA00022617"/>
    </source>
</evidence>
<evidence type="ECO:0000259" key="12">
    <source>
        <dbReference type="PROSITE" id="PS50836"/>
    </source>
</evidence>
<dbReference type="Pfam" id="PF03098">
    <property type="entry name" value="An_peroxidase"/>
    <property type="match status" value="2"/>
</dbReference>
<keyword evidence="3 8" id="KW-0349">Heme</keyword>
<dbReference type="GO" id="GO:0004601">
    <property type="term" value="F:peroxidase activity"/>
    <property type="evidence" value="ECO:0007669"/>
    <property type="project" value="InterPro"/>
</dbReference>
<feature type="region of interest" description="Disordered" evidence="9">
    <location>
        <begin position="1096"/>
        <end position="1163"/>
    </location>
</feature>
<keyword evidence="10" id="KW-0812">Transmembrane</keyword>
<evidence type="ECO:0000259" key="11">
    <source>
        <dbReference type="PROSITE" id="PS50255"/>
    </source>
</evidence>
<feature type="transmembrane region" description="Helical" evidence="10">
    <location>
        <begin position="656"/>
        <end position="679"/>
    </location>
</feature>
<dbReference type="InterPro" id="IPR001199">
    <property type="entry name" value="Cyt_B5-like_heme/steroid-bd"/>
</dbReference>
<dbReference type="CDD" id="cd09631">
    <property type="entry name" value="DOMON_DOH"/>
    <property type="match status" value="1"/>
</dbReference>
<keyword evidence="6 8" id="KW-0408">Iron</keyword>
<evidence type="ECO:0000256" key="4">
    <source>
        <dbReference type="ARBA" id="ARBA00022723"/>
    </source>
</evidence>
<feature type="domain" description="Cytochrome b5 heme-binding" evidence="11">
    <location>
        <begin position="828"/>
        <end position="897"/>
    </location>
</feature>
<dbReference type="InterPro" id="IPR018506">
    <property type="entry name" value="Cyt_B5_heme-BS"/>
</dbReference>
<sequence>MVYWGLLLYHDVVDTEPLADLCTGVSMYDNIYGRDANDTSLRTGVGGAMRLSDAGLPVWNVTTRQFLVADQRNAQLPGTFTLTALLLREHNRRAANLTAAPPPWLNSTHTQYVDHLWEQGCDDSACRGATEKDYQCKHCDVVYDPEGPCGLGQAWSADDKLYQMARAWTISAAQHITLNQYIPTLLGLPSSAPALSGFDAALDPPEDPTIDLLAAVAMGWPHTALSPVDRVLSAAWGSMPSVDLLQVGSVCGGAALRQLSSDIGGGIDPLLRGMMLADAGAVDLRLPPGLSTGDCGIAPLTADVQQHAIETRFALSGFQKQASGKVASQISYRAAWEFFYPNVTAPATFFDISRPDAVQLSRMFEGDVSNVDFVRGGLAEAARGPSVLGPLFTAVLKRQLEKLKRVDPHWHSHFNVIEDSRTTTLSILAQRNSDHCVVKWINGLPQRNCTDDGTIVAGDPNKNGTAAYYPVNSFRPAYGFTGEDPSIKAVKQIVFKEDVYVLSWDINEAKRNIRFTAKVTGMGNSGYFAFGFGDRMRGADIIFVEFVEGEVRNTTLDRSGTDNILPPPDEKQSVKLISKRPYRCNSEEKTETKCIVLERPLDPGDGVDYPILKQQMSIIWSLNLQATEQHSGDDRGIYIVNFYTGESEPTSSQKGFFALHGAVMLLAWGMCAPAAVYIARYKKFATVHGQIGIALFVIIIIQFASGKVRSMGIQNRGNRWLGTNYDRLHQWNKWFHRLSGRVVVALGLLNVIIGLTIISPNDENIQLGALDNNNSDALNLQLAGFDVVMRYVFSVILAFMALMFIVAEIYLWHGRWHARKTKRRQLGIPSLTLEQFNERVGQGEQLLIVNDAILDVSEYMKAHPGGSKLLKESVSRDVTKEVLGIQGPEEGIFTGTHKHRQVDSGDARGKHKMGGSSRNGFTVRFLFEPARSYTPVGLREIRSGIMGIEYYIRLYPRGQMSEALAKLRVHDSVSVQGPFEVKGICGSYEHMYMIAGGTGITPMLQLARCHITKQESFVTTNNVQQGGVTQSALDDVEPARSLAMLWQTRTDNDAFCLGDLQNLADRSEALQAAGTASTGRANFYYTSYCGEFLERRGTASPGGRRKRQYHAHHHRRNSATAHPGDRASIRGNLAARDSVRLGGTAQAQQRRRHSLPAGPITADDSVRAAALSQQQRRSDGACSSVLAGLLVSTAQQRAPVSDLKSDAATPSETGINDIEVGYGDVNGDIVKSERGSGSGGGGGRAGWDARAIRGLRCVWHALAFTLTGGEAHAPPPQRPAFDMDAAVSDTATSTSSDASPKNTLMSPLAAPVNGGHLRRGSGATGPSERWTPTRWVHRGTVVAVEGPPLRRHSLRSPASPHAAPFSLTAAAGMSALVRQASDDGDDPECDGASNQMVEGGLTPEALRAQLAPLLLQLQHGSASAAKDTCVVISGPPQFVDSVSASLRGLGIPDSIVLSLD</sequence>
<dbReference type="Proteomes" id="UP000664859">
    <property type="component" value="Unassembled WGS sequence"/>
</dbReference>
<dbReference type="GO" id="GO:0046872">
    <property type="term" value="F:metal ion binding"/>
    <property type="evidence" value="ECO:0007669"/>
    <property type="project" value="UniProtKB-KW"/>
</dbReference>
<dbReference type="Pfam" id="PF00970">
    <property type="entry name" value="FAD_binding_6"/>
    <property type="match status" value="1"/>
</dbReference>
<evidence type="ECO:0000256" key="10">
    <source>
        <dbReference type="SAM" id="Phobius"/>
    </source>
</evidence>
<evidence type="ECO:0000256" key="7">
    <source>
        <dbReference type="ARBA" id="ARBA00023180"/>
    </source>
</evidence>
<name>A0A835YSP9_9STRA</name>
<dbReference type="Gene3D" id="1.10.640.10">
    <property type="entry name" value="Haem peroxidase domain superfamily, animal type"/>
    <property type="match status" value="1"/>
</dbReference>
<evidence type="ECO:0000256" key="8">
    <source>
        <dbReference type="PIRSR" id="PIRSR619791-2"/>
    </source>
</evidence>
<feature type="region of interest" description="Disordered" evidence="9">
    <location>
        <begin position="1196"/>
        <end position="1220"/>
    </location>
</feature>
<comment type="subcellular location">
    <subcellularLocation>
        <location evidence="1">Secreted</location>
    </subcellularLocation>
</comment>
<gene>
    <name evidence="13" type="ORF">JKP88DRAFT_283324</name>
</gene>